<dbReference type="InterPro" id="IPR022209">
    <property type="entry name" value="CWC25"/>
</dbReference>
<dbReference type="Pfam" id="PF12542">
    <property type="entry name" value="CWC25"/>
    <property type="match status" value="1"/>
</dbReference>
<keyword evidence="4" id="KW-0747">Spliceosome</keyword>
<dbReference type="AlphaFoldDB" id="A0AA38VWE3"/>
<organism evidence="11 12">
    <name type="scientific">Pleurostoma richardsiae</name>
    <dbReference type="NCBI Taxonomy" id="41990"/>
    <lineage>
        <taxon>Eukaryota</taxon>
        <taxon>Fungi</taxon>
        <taxon>Dikarya</taxon>
        <taxon>Ascomycota</taxon>
        <taxon>Pezizomycotina</taxon>
        <taxon>Sordariomycetes</taxon>
        <taxon>Sordariomycetidae</taxon>
        <taxon>Calosphaeriales</taxon>
        <taxon>Pleurostomataceae</taxon>
        <taxon>Pleurostoma</taxon>
    </lineage>
</organism>
<evidence type="ECO:0000256" key="2">
    <source>
        <dbReference type="ARBA" id="ARBA00006695"/>
    </source>
</evidence>
<sequence length="456" mass="53966">MGGDLNLKKSWHPTLMRNQIRVHDAEVAAIAERKKTEARLEEIRKERQQEEIARKLEASGQVVNKKRGLEWMYQGGPSGEQGIDEYGSEAFLLGKRRIDTLLKDNEAKKLERQAAQDSILPTQNVNAARDTAAKIRQDPLLAIKAQEQAAYEALLNDPLKRRQLLASMGISDDKERSKSKRKEDRHHRHRHRHRHHDDDSDYERRHKRRRSSSRDRSGSQGRYESDDEDRRSKRRRSLEGRRRYDSEDERDYSERRSRRSDRGDRDSGRRDRSQSPRRDVSDEDKKDRWDRDDDRRRKRYDSPERREDSPPGRRRDDARDTRDRRERPRDSYRGNERNGSNGNPERRYNDRRNDRPRYNGGPRESSSSKSEEEERARKLAAMQDAASDLDRVRETRLAEMAERERAEREADNRAREKSSKYGDDRAFVNSLHRTAGSESLADRLGRGRRGFQRDED</sequence>
<keyword evidence="7" id="KW-0539">Nucleus</keyword>
<feature type="compositionally biased region" description="Basic and acidic residues" evidence="9">
    <location>
        <begin position="344"/>
        <end position="357"/>
    </location>
</feature>
<dbReference type="InterPro" id="IPR051376">
    <property type="entry name" value="CWC25_splicing_factor"/>
</dbReference>
<evidence type="ECO:0000256" key="8">
    <source>
        <dbReference type="SAM" id="Coils"/>
    </source>
</evidence>
<feature type="compositionally biased region" description="Basic residues" evidence="9">
    <location>
        <begin position="177"/>
        <end position="195"/>
    </location>
</feature>
<keyword evidence="3" id="KW-0507">mRNA processing</keyword>
<evidence type="ECO:0000256" key="1">
    <source>
        <dbReference type="ARBA" id="ARBA00004123"/>
    </source>
</evidence>
<dbReference type="InterPro" id="IPR019339">
    <property type="entry name" value="CIR_N_dom"/>
</dbReference>
<keyword evidence="6" id="KW-0508">mRNA splicing</keyword>
<evidence type="ECO:0000256" key="3">
    <source>
        <dbReference type="ARBA" id="ARBA00022664"/>
    </source>
</evidence>
<evidence type="ECO:0000256" key="9">
    <source>
        <dbReference type="SAM" id="MobiDB-lite"/>
    </source>
</evidence>
<evidence type="ECO:0000256" key="7">
    <source>
        <dbReference type="ARBA" id="ARBA00023242"/>
    </source>
</evidence>
<feature type="region of interest" description="Disordered" evidence="9">
    <location>
        <begin position="167"/>
        <end position="456"/>
    </location>
</feature>
<evidence type="ECO:0000256" key="4">
    <source>
        <dbReference type="ARBA" id="ARBA00022728"/>
    </source>
</evidence>
<evidence type="ECO:0000313" key="12">
    <source>
        <dbReference type="Proteomes" id="UP001174694"/>
    </source>
</evidence>
<dbReference type="PANTHER" id="PTHR16196:SF0">
    <property type="entry name" value="PRE-MRNA-SPLICING FACTOR CWC25 HOMOLOG"/>
    <property type="match status" value="1"/>
</dbReference>
<dbReference type="Pfam" id="PF10197">
    <property type="entry name" value="Cir_N"/>
    <property type="match status" value="1"/>
</dbReference>
<protein>
    <submittedName>
        <fullName evidence="11">Pre-mRNA-splicing factor CWC25</fullName>
    </submittedName>
</protein>
<reference evidence="11" key="1">
    <citation type="submission" date="2022-07" db="EMBL/GenBank/DDBJ databases">
        <title>Fungi with potential for degradation of polypropylene.</title>
        <authorList>
            <person name="Gostincar C."/>
        </authorList>
    </citation>
    <scope>NUCLEOTIDE SEQUENCE</scope>
    <source>
        <strain evidence="11">EXF-13308</strain>
    </source>
</reference>
<comment type="similarity">
    <text evidence="2">Belongs to the CWC25 family.</text>
</comment>
<evidence type="ECO:0000256" key="6">
    <source>
        <dbReference type="ARBA" id="ARBA00023187"/>
    </source>
</evidence>
<name>A0AA38VWE3_9PEZI</name>
<accession>A0AA38VWE3</accession>
<feature type="coiled-coil region" evidence="8">
    <location>
        <begin position="26"/>
        <end position="53"/>
    </location>
</feature>
<dbReference type="GO" id="GO:0005684">
    <property type="term" value="C:U2-type spliceosomal complex"/>
    <property type="evidence" value="ECO:0007669"/>
    <property type="project" value="TreeGrafter"/>
</dbReference>
<dbReference type="Proteomes" id="UP001174694">
    <property type="component" value="Unassembled WGS sequence"/>
</dbReference>
<feature type="compositionally biased region" description="Basic and acidic residues" evidence="9">
    <location>
        <begin position="388"/>
        <end position="426"/>
    </location>
</feature>
<feature type="domain" description="CBF1-interacting co-repressor CIR N-terminal" evidence="10">
    <location>
        <begin position="10"/>
        <end position="46"/>
    </location>
</feature>
<evidence type="ECO:0000259" key="10">
    <source>
        <dbReference type="SMART" id="SM01083"/>
    </source>
</evidence>
<dbReference type="GO" id="GO:0000398">
    <property type="term" value="P:mRNA splicing, via spliceosome"/>
    <property type="evidence" value="ECO:0007669"/>
    <property type="project" value="TreeGrafter"/>
</dbReference>
<gene>
    <name evidence="11" type="ORF">NKR23_g1898</name>
</gene>
<comment type="caution">
    <text evidence="11">The sequence shown here is derived from an EMBL/GenBank/DDBJ whole genome shotgun (WGS) entry which is preliminary data.</text>
</comment>
<keyword evidence="5 8" id="KW-0175">Coiled coil</keyword>
<comment type="subcellular location">
    <subcellularLocation>
        <location evidence="1">Nucleus</location>
    </subcellularLocation>
</comment>
<evidence type="ECO:0000313" key="11">
    <source>
        <dbReference type="EMBL" id="KAJ9155753.1"/>
    </source>
</evidence>
<feature type="compositionally biased region" description="Basic and acidic residues" evidence="9">
    <location>
        <begin position="440"/>
        <end position="456"/>
    </location>
</feature>
<proteinExistence type="inferred from homology"/>
<feature type="compositionally biased region" description="Low complexity" evidence="9">
    <location>
        <begin position="358"/>
        <end position="368"/>
    </location>
</feature>
<dbReference type="EMBL" id="JANBVO010000003">
    <property type="protein sequence ID" value="KAJ9155753.1"/>
    <property type="molecule type" value="Genomic_DNA"/>
</dbReference>
<keyword evidence="12" id="KW-1185">Reference proteome</keyword>
<dbReference type="PANTHER" id="PTHR16196">
    <property type="entry name" value="CELL CYCLE CONTROL PROTEIN CWF25"/>
    <property type="match status" value="1"/>
</dbReference>
<feature type="compositionally biased region" description="Basic and acidic residues" evidence="9">
    <location>
        <begin position="252"/>
        <end position="336"/>
    </location>
</feature>
<dbReference type="SMART" id="SM01083">
    <property type="entry name" value="Cir_N"/>
    <property type="match status" value="1"/>
</dbReference>
<evidence type="ECO:0000256" key="5">
    <source>
        <dbReference type="ARBA" id="ARBA00023054"/>
    </source>
</evidence>